<dbReference type="Pfam" id="PF00849">
    <property type="entry name" value="PseudoU_synth_2"/>
    <property type="match status" value="1"/>
</dbReference>
<dbReference type="InParanoid" id="H2Z6U7"/>
<reference evidence="2" key="2">
    <citation type="submission" date="2025-08" db="UniProtKB">
        <authorList>
            <consortium name="Ensembl"/>
        </authorList>
    </citation>
    <scope>IDENTIFICATION</scope>
</reference>
<dbReference type="GO" id="GO:0009982">
    <property type="term" value="F:pseudouridine synthase activity"/>
    <property type="evidence" value="ECO:0007669"/>
    <property type="project" value="InterPro"/>
</dbReference>
<evidence type="ECO:0000313" key="3">
    <source>
        <dbReference type="Proteomes" id="UP000007875"/>
    </source>
</evidence>
<dbReference type="InterPro" id="IPR050188">
    <property type="entry name" value="RluA_PseudoU_synthase"/>
</dbReference>
<dbReference type="PANTHER" id="PTHR21600:SF40">
    <property type="entry name" value="PSEUDOURIDYLATE SYNTHASE RPUSD2"/>
    <property type="match status" value="1"/>
</dbReference>
<dbReference type="GO" id="GO:0000455">
    <property type="term" value="P:enzyme-directed rRNA pseudouridine synthesis"/>
    <property type="evidence" value="ECO:0007669"/>
    <property type="project" value="TreeGrafter"/>
</dbReference>
<protein>
    <recommendedName>
        <fullName evidence="1">Pseudouridine synthase RsuA/RluA-like domain-containing protein</fullName>
    </recommendedName>
</protein>
<dbReference type="Gene3D" id="3.30.2350.10">
    <property type="entry name" value="Pseudouridine synthase"/>
    <property type="match status" value="1"/>
</dbReference>
<evidence type="ECO:0000313" key="2">
    <source>
        <dbReference type="Ensembl" id="ENSCSAVP00000013309.1"/>
    </source>
</evidence>
<proteinExistence type="predicted"/>
<sequence>MEKAWKDGRLFVDGVPICSLDDKAKNGARVVTIVHIHEQPVLDAKIKIIHNDSEMLVVDKPCSIPVCPSGRFHFNSLPLILKHEHGFTDLHLMHRIDRMTSGIQMFSKRLITSIPYWSHEWRKLVEKEYIARVVGEFPAEVTCDAKILSIDRIIGIHTTSDHRFAKESRTEFKRISTDGRTSIVSCKPKTGRTHQIRVHLKHLGYPIINDPIYNNPIWDDVSHPSPFKRGRDLCKKFADVQHQNSSLHLHSSDVYDPFCQQCSRQLIDPTPDKLRMDLHAWKYSSPNWSFESE</sequence>
<dbReference type="HOGENOM" id="CLU_016902_12_1_1"/>
<dbReference type="Proteomes" id="UP000007875">
    <property type="component" value="Unassembled WGS sequence"/>
</dbReference>
<dbReference type="STRING" id="51511.ENSCSAVP00000013309"/>
<dbReference type="InterPro" id="IPR006145">
    <property type="entry name" value="PsdUridine_synth_RsuA/RluA"/>
</dbReference>
<organism evidence="2 3">
    <name type="scientific">Ciona savignyi</name>
    <name type="common">Pacific transparent sea squirt</name>
    <dbReference type="NCBI Taxonomy" id="51511"/>
    <lineage>
        <taxon>Eukaryota</taxon>
        <taxon>Metazoa</taxon>
        <taxon>Chordata</taxon>
        <taxon>Tunicata</taxon>
        <taxon>Ascidiacea</taxon>
        <taxon>Phlebobranchia</taxon>
        <taxon>Cionidae</taxon>
        <taxon>Ciona</taxon>
    </lineage>
</organism>
<dbReference type="eggNOG" id="KOG1919">
    <property type="taxonomic scope" value="Eukaryota"/>
</dbReference>
<evidence type="ECO:0000259" key="1">
    <source>
        <dbReference type="Pfam" id="PF00849"/>
    </source>
</evidence>
<feature type="domain" description="Pseudouridine synthase RsuA/RluA-like" evidence="1">
    <location>
        <begin position="55"/>
        <end position="202"/>
    </location>
</feature>
<name>H2Z6U7_CIOSA</name>
<dbReference type="GO" id="GO:0003723">
    <property type="term" value="F:RNA binding"/>
    <property type="evidence" value="ECO:0007669"/>
    <property type="project" value="InterPro"/>
</dbReference>
<dbReference type="Ensembl" id="ENSCSAVT00000013459.1">
    <property type="protein sequence ID" value="ENSCSAVP00000013309.1"/>
    <property type="gene ID" value="ENSCSAVG00000007812.1"/>
</dbReference>
<dbReference type="OMA" id="THKHEPP"/>
<reference evidence="3" key="1">
    <citation type="submission" date="2003-08" db="EMBL/GenBank/DDBJ databases">
        <authorList>
            <person name="Birren B."/>
            <person name="Nusbaum C."/>
            <person name="Abebe A."/>
            <person name="Abouelleil A."/>
            <person name="Adekoya E."/>
            <person name="Ait-zahra M."/>
            <person name="Allen N."/>
            <person name="Allen T."/>
            <person name="An P."/>
            <person name="Anderson M."/>
            <person name="Anderson S."/>
            <person name="Arachchi H."/>
            <person name="Armbruster J."/>
            <person name="Bachantsang P."/>
            <person name="Baldwin J."/>
            <person name="Barry A."/>
            <person name="Bayul T."/>
            <person name="Blitshsteyn B."/>
            <person name="Bloom T."/>
            <person name="Blye J."/>
            <person name="Boguslavskiy L."/>
            <person name="Borowsky M."/>
            <person name="Boukhgalter B."/>
            <person name="Brunache A."/>
            <person name="Butler J."/>
            <person name="Calixte N."/>
            <person name="Calvo S."/>
            <person name="Camarata J."/>
            <person name="Campo K."/>
            <person name="Chang J."/>
            <person name="Cheshatsang Y."/>
            <person name="Citroen M."/>
            <person name="Collymore A."/>
            <person name="Considine T."/>
            <person name="Cook A."/>
            <person name="Cooke P."/>
            <person name="Corum B."/>
            <person name="Cuomo C."/>
            <person name="David R."/>
            <person name="Dawoe T."/>
            <person name="Degray S."/>
            <person name="Dodge S."/>
            <person name="Dooley K."/>
            <person name="Dorje P."/>
            <person name="Dorjee K."/>
            <person name="Dorris L."/>
            <person name="Duffey N."/>
            <person name="Dupes A."/>
            <person name="Elkins T."/>
            <person name="Engels R."/>
            <person name="Erickson J."/>
            <person name="Farina A."/>
            <person name="Faro S."/>
            <person name="Ferreira P."/>
            <person name="Fischer H."/>
            <person name="Fitzgerald M."/>
            <person name="Foley K."/>
            <person name="Gage D."/>
            <person name="Galagan J."/>
            <person name="Gearin G."/>
            <person name="Gnerre S."/>
            <person name="Gnirke A."/>
            <person name="Goyette A."/>
            <person name="Graham J."/>
            <person name="Grandbois E."/>
            <person name="Gyaltsen K."/>
            <person name="Hafez N."/>
            <person name="Hagopian D."/>
            <person name="Hagos B."/>
            <person name="Hall J."/>
            <person name="Hatcher B."/>
            <person name="Heller A."/>
            <person name="Higgins H."/>
            <person name="Honan T."/>
            <person name="Horn A."/>
            <person name="Houde N."/>
            <person name="Hughes L."/>
            <person name="Hulme W."/>
            <person name="Husby E."/>
            <person name="Iliev I."/>
            <person name="Jaffe D."/>
            <person name="Jones C."/>
            <person name="Kamal M."/>
            <person name="Kamat A."/>
            <person name="Kamvysselis M."/>
            <person name="Karlsson E."/>
            <person name="Kells C."/>
            <person name="Kieu A."/>
            <person name="Kisner P."/>
            <person name="Kodira C."/>
            <person name="Kulbokas E."/>
            <person name="Labutti K."/>
            <person name="Lama D."/>
            <person name="Landers T."/>
            <person name="Leger J."/>
            <person name="Levine S."/>
            <person name="Lewis D."/>
            <person name="Lewis T."/>
            <person name="Lindblad-toh K."/>
            <person name="Liu X."/>
            <person name="Lokyitsang T."/>
            <person name="Lokyitsang Y."/>
            <person name="Lucien O."/>
            <person name="Lui A."/>
            <person name="Ma L.J."/>
            <person name="Mabbitt R."/>
            <person name="Macdonald J."/>
            <person name="Maclean C."/>
            <person name="Major J."/>
            <person name="Manning J."/>
            <person name="Marabella R."/>
            <person name="Maru K."/>
            <person name="Matthews C."/>
            <person name="Mauceli E."/>
            <person name="Mccarthy M."/>
            <person name="Mcdonough S."/>
            <person name="Mcghee T."/>
            <person name="Meldrim J."/>
            <person name="Meneus L."/>
            <person name="Mesirov J."/>
            <person name="Mihalev A."/>
            <person name="Mihova T."/>
            <person name="Mikkelsen T."/>
            <person name="Mlenga V."/>
            <person name="Moru K."/>
            <person name="Mozes J."/>
            <person name="Mulrain L."/>
            <person name="Munson G."/>
            <person name="Naylor J."/>
            <person name="Newes C."/>
            <person name="Nguyen C."/>
            <person name="Nguyen N."/>
            <person name="Nguyen T."/>
            <person name="Nicol R."/>
            <person name="Nielsen C."/>
            <person name="Nizzari M."/>
            <person name="Norbu C."/>
            <person name="Norbu N."/>
            <person name="O'donnell P."/>
            <person name="Okoawo O."/>
            <person name="O'leary S."/>
            <person name="Omotosho B."/>
            <person name="O'neill K."/>
            <person name="Osman S."/>
            <person name="Parker S."/>
            <person name="Perrin D."/>
            <person name="Phunkhang P."/>
            <person name="Piqani B."/>
            <person name="Purcell S."/>
            <person name="Rachupka T."/>
            <person name="Ramasamy U."/>
            <person name="Rameau R."/>
            <person name="Ray V."/>
            <person name="Raymond C."/>
            <person name="Retta R."/>
            <person name="Richardson S."/>
            <person name="Rise C."/>
            <person name="Rodriguez J."/>
            <person name="Rogers J."/>
            <person name="Rogov P."/>
            <person name="Rutman M."/>
            <person name="Schupbach R."/>
            <person name="Seaman C."/>
            <person name="Settipalli S."/>
            <person name="Sharpe T."/>
            <person name="Sheridan J."/>
            <person name="Sherpa N."/>
            <person name="Shi J."/>
            <person name="Smirnov S."/>
            <person name="Smith C."/>
            <person name="Sougnez C."/>
            <person name="Spencer B."/>
            <person name="Stalker J."/>
            <person name="Stange-thomann N."/>
            <person name="Stavropoulos S."/>
            <person name="Stetson K."/>
            <person name="Stone C."/>
            <person name="Stone S."/>
            <person name="Stubbs M."/>
            <person name="Talamas J."/>
            <person name="Tchuinga P."/>
            <person name="Tenzing P."/>
            <person name="Tesfaye S."/>
            <person name="Theodore J."/>
            <person name="Thoulutsang Y."/>
            <person name="Topham K."/>
            <person name="Towey S."/>
            <person name="Tsamla T."/>
            <person name="Tsomo N."/>
            <person name="Vallee D."/>
            <person name="Vassiliev H."/>
            <person name="Venkataraman V."/>
            <person name="Vinson J."/>
            <person name="Vo A."/>
            <person name="Wade C."/>
            <person name="Wang S."/>
            <person name="Wangchuk T."/>
            <person name="Wangdi T."/>
            <person name="Whittaker C."/>
            <person name="Wilkinson J."/>
            <person name="Wu Y."/>
            <person name="Wyman D."/>
            <person name="Yadav S."/>
            <person name="Yang S."/>
            <person name="Yang X."/>
            <person name="Yeager S."/>
            <person name="Yee E."/>
            <person name="Young G."/>
            <person name="Zainoun J."/>
            <person name="Zembeck L."/>
            <person name="Zimmer A."/>
            <person name="Zody M."/>
            <person name="Lander E."/>
        </authorList>
    </citation>
    <scope>NUCLEOTIDE SEQUENCE [LARGE SCALE GENOMIC DNA]</scope>
</reference>
<accession>H2Z6U7</accession>
<reference evidence="2" key="3">
    <citation type="submission" date="2025-09" db="UniProtKB">
        <authorList>
            <consortium name="Ensembl"/>
        </authorList>
    </citation>
    <scope>IDENTIFICATION</scope>
</reference>
<dbReference type="InterPro" id="IPR020103">
    <property type="entry name" value="PsdUridine_synth_cat_dom_sf"/>
</dbReference>
<dbReference type="AlphaFoldDB" id="H2Z6U7"/>
<dbReference type="GeneTree" id="ENSGT00420000029802"/>
<dbReference type="PANTHER" id="PTHR21600">
    <property type="entry name" value="MITOCHONDRIAL RNA PSEUDOURIDINE SYNTHASE"/>
    <property type="match status" value="1"/>
</dbReference>
<dbReference type="CDD" id="cd02557">
    <property type="entry name" value="PseudoU_synth_ScRIB2"/>
    <property type="match status" value="1"/>
</dbReference>
<dbReference type="SUPFAM" id="SSF55120">
    <property type="entry name" value="Pseudouridine synthase"/>
    <property type="match status" value="1"/>
</dbReference>
<keyword evidence="3" id="KW-1185">Reference proteome</keyword>